<gene>
    <name evidence="1" type="ORF">GCM10017764_05950</name>
</gene>
<accession>A0ABQ3HUY0</accession>
<evidence type="ECO:0008006" key="3">
    <source>
        <dbReference type="Google" id="ProtNLM"/>
    </source>
</evidence>
<proteinExistence type="predicted"/>
<evidence type="ECO:0000313" key="2">
    <source>
        <dbReference type="Proteomes" id="UP000620550"/>
    </source>
</evidence>
<reference evidence="2" key="1">
    <citation type="journal article" date="2019" name="Int. J. Syst. Evol. Microbiol.">
        <title>The Global Catalogue of Microorganisms (GCM) 10K type strain sequencing project: providing services to taxonomists for standard genome sequencing and annotation.</title>
        <authorList>
            <consortium name="The Broad Institute Genomics Platform"/>
            <consortium name="The Broad Institute Genome Sequencing Center for Infectious Disease"/>
            <person name="Wu L."/>
            <person name="Ma J."/>
        </authorList>
    </citation>
    <scope>NUCLEOTIDE SEQUENCE [LARGE SCALE GENOMIC DNA]</scope>
    <source>
        <strain evidence="2">CGMCC 1.12966</strain>
    </source>
</reference>
<name>A0ABQ3HUY0_9SPHI</name>
<comment type="caution">
    <text evidence="1">The sequence shown here is derived from an EMBL/GenBank/DDBJ whole genome shotgun (WGS) entry which is preliminary data.</text>
</comment>
<dbReference type="Proteomes" id="UP000620550">
    <property type="component" value="Unassembled WGS sequence"/>
</dbReference>
<dbReference type="EMBL" id="BNAF01000002">
    <property type="protein sequence ID" value="GHE23627.1"/>
    <property type="molecule type" value="Genomic_DNA"/>
</dbReference>
<sequence>MIKPVLKFKKMREANFLRYANNVVARMEEHAALFPDCEPPLSVLKDTLCQLSNAMAEAQFRDMRCVAIKNHLLRMHKEQLYRLSLYIAQVAQGDPWIILSAGFATNKPYAPIGAAPKPHNLRVQVQMQRPGCVRCRVEVWKKATGCRFEYRKVGDALWNILFTTKSSCEINGLQSLEQHEFRVAYTSSNPTITYSSVVRSYVV</sequence>
<evidence type="ECO:0000313" key="1">
    <source>
        <dbReference type="EMBL" id="GHE23627.1"/>
    </source>
</evidence>
<keyword evidence="2" id="KW-1185">Reference proteome</keyword>
<dbReference type="RefSeq" id="WP_189625129.1">
    <property type="nucleotide sequence ID" value="NZ_BNAF01000002.1"/>
</dbReference>
<organism evidence="1 2">
    <name type="scientific">Sphingobacterium griseoflavum</name>
    <dbReference type="NCBI Taxonomy" id="1474952"/>
    <lineage>
        <taxon>Bacteria</taxon>
        <taxon>Pseudomonadati</taxon>
        <taxon>Bacteroidota</taxon>
        <taxon>Sphingobacteriia</taxon>
        <taxon>Sphingobacteriales</taxon>
        <taxon>Sphingobacteriaceae</taxon>
        <taxon>Sphingobacterium</taxon>
    </lineage>
</organism>
<protein>
    <recommendedName>
        <fullName evidence="3">Fibronectin type-III domain-containing protein</fullName>
    </recommendedName>
</protein>